<feature type="transmembrane region" description="Helical" evidence="5">
    <location>
        <begin position="962"/>
        <end position="983"/>
    </location>
</feature>
<dbReference type="Pfam" id="PF17802">
    <property type="entry name" value="SpaA"/>
    <property type="match status" value="2"/>
</dbReference>
<feature type="domain" description="SpaA-like prealbumin fold" evidence="6">
    <location>
        <begin position="738"/>
        <end position="812"/>
    </location>
</feature>
<dbReference type="SUPFAM" id="SSF49478">
    <property type="entry name" value="Cna protein B-type domain"/>
    <property type="match status" value="2"/>
</dbReference>
<dbReference type="AlphaFoldDB" id="C2JYU8"/>
<evidence type="ECO:0000256" key="4">
    <source>
        <dbReference type="SAM" id="MobiDB-lite"/>
    </source>
</evidence>
<evidence type="ECO:0000256" key="5">
    <source>
        <dbReference type="SAM" id="Phobius"/>
    </source>
</evidence>
<evidence type="ECO:0000313" key="7">
    <source>
        <dbReference type="EMBL" id="EEN79781.1"/>
    </source>
</evidence>
<gene>
    <name evidence="7" type="ORF">HMPREF0539_2083</name>
</gene>
<proteinExistence type="inferred from homology"/>
<evidence type="ECO:0000256" key="3">
    <source>
        <dbReference type="ARBA" id="ARBA00022729"/>
    </source>
</evidence>
<feature type="compositionally biased region" description="Low complexity" evidence="4">
    <location>
        <begin position="55"/>
        <end position="81"/>
    </location>
</feature>
<dbReference type="PANTHER" id="PTHR36108">
    <property type="entry name" value="COLOSSIN-B-RELATED"/>
    <property type="match status" value="1"/>
</dbReference>
<evidence type="ECO:0000259" key="6">
    <source>
        <dbReference type="Pfam" id="PF17802"/>
    </source>
</evidence>
<dbReference type="NCBIfam" id="TIGR01167">
    <property type="entry name" value="LPXTG_anchor"/>
    <property type="match status" value="1"/>
</dbReference>
<keyword evidence="2" id="KW-0964">Secreted</keyword>
<accession>C2JYU8</accession>
<organism evidence="7 8">
    <name type="scientific">Lacticaseibacillus rhamnosus (strain LMS2-1)</name>
    <dbReference type="NCBI Taxonomy" id="525361"/>
    <lineage>
        <taxon>Bacteria</taxon>
        <taxon>Bacillati</taxon>
        <taxon>Bacillota</taxon>
        <taxon>Bacilli</taxon>
        <taxon>Lactobacillales</taxon>
        <taxon>Lactobacillaceae</taxon>
        <taxon>Lacticaseibacillus</taxon>
    </lineage>
</organism>
<comment type="similarity">
    <text evidence="1">Belongs to the serine-aspartate repeat-containing protein (SDr) family.</text>
</comment>
<feature type="domain" description="SpaA-like prealbumin fold" evidence="6">
    <location>
        <begin position="832"/>
        <end position="910"/>
    </location>
</feature>
<comment type="caution">
    <text evidence="7">The sequence shown here is derived from an EMBL/GenBank/DDBJ whole genome shotgun (WGS) entry which is preliminary data.</text>
</comment>
<sequence>MKGGTRLPRKWIHMLMILLMLVTQIGSTAVPVAESAQTNPKHDVRDASVQPSTRSAASEAAEFDLEAAASAPSTSAAAKQATTKDRQHIQLEAGKSWHGDGHTLTYNFDVQRSEIQVKLILAKPQDQTGQQVVKFANAQGFTSQPAHTNGEITRRLAEKTAEKGEYLLTKKLPDTKQQAASVKLSLDGFNDAAQVLALDVDLQLPARLVNDDVQEPAALSKDAHSLILPPSALGTIKIHATKADGAALSDEEAQIYRKQSSSTRSKYGSRWAMENGVSSDYVSRSDATAIIFKDAVQNSNGPSNLLDAKIKVDIDHVGSASDLDGNRFEIGAYVELTGIRVRPVEWRDTPQDVGIDFSNNFFSGMSFANVLYYDWRVIFYDKATRQRLNFIPQSEANQNSTLTFTSLNPGEFVWTEQAGMTPTYDDRFITDWQFEEGTWITSDKATFETQKLGARGDEQRGYTSQTWGNWVDPIDHENMTEWEDRLGAPTFGRGAVAFTLNGTSHTFRRGTYSNGGGTWVANGSGQIELIDPNVTNNKSVSANAEAGGGAEEDKTGTIWTANDLDDQVVNQHYNGEPFYYYINQEVYSMGDYVVKPTKIVVTDLLPEHVELIPDNNNSPPTYQKAFQLFNATDPDAVSQDRKMALTEDVSDFVVTQEGDRQRITLTIGREDVQKIHFHSGFFSLRLKVRPTKDPDTLTKRLTLVNQATVKFFDTEERYSKETNAVQVHLDPAGRFPAEFTKKNQYGAVVPGSRFVLKQGDTQLQTATADSQGKVSFGTLKPGDYQVSEIAAAGHELQTEFDLKVAADGTVTVGRNGEIWPDTTVINQLKPTELELIKIEKGKNKLANASFALYRGNQTTPVAQGTTDENGQLRFTHQLTPGTYRLTETKAPAGFDRLNGSFTFKINAHGTMVDLAYSGSDLSSDEYGFEFIPDAGDKLNRIRFTLTNHSLETLLPKTGGSGILLFVMVAISACGGGWLLYLYLKRKEAH</sequence>
<dbReference type="InterPro" id="IPR013783">
    <property type="entry name" value="Ig-like_fold"/>
</dbReference>
<reference evidence="7" key="1">
    <citation type="submission" date="2009-01" db="EMBL/GenBank/DDBJ databases">
        <authorList>
            <person name="Qin X."/>
            <person name="Bachman B."/>
            <person name="Battles P."/>
            <person name="Bell A."/>
            <person name="Bess C."/>
            <person name="Bickham C."/>
            <person name="Chaboub L."/>
            <person name="Chen D."/>
            <person name="Coyle M."/>
            <person name="Deiros D.R."/>
            <person name="Dinh H."/>
            <person name="Forbes L."/>
            <person name="Fowler G."/>
            <person name="Francisco L."/>
            <person name="Fu Q."/>
            <person name="Gubbala S."/>
            <person name="Hale W."/>
            <person name="Han Y."/>
            <person name="Hemphill L."/>
            <person name="Highlander S.K."/>
            <person name="Hirani K."/>
            <person name="Hogues M."/>
            <person name="Jackson L."/>
            <person name="Jakkamsetti A."/>
            <person name="Javaid M."/>
            <person name="Jiang H."/>
            <person name="Korchina V."/>
            <person name="Kovar C."/>
            <person name="Lara F."/>
            <person name="Lee S."/>
            <person name="Mata R."/>
            <person name="Mathew T."/>
            <person name="Moen C."/>
            <person name="Morales K."/>
            <person name="Munidasa M."/>
            <person name="Nazareth L."/>
            <person name="Ngo R."/>
            <person name="Nguyen L."/>
            <person name="Okwuonu G."/>
            <person name="Ongeri F."/>
            <person name="Patil S."/>
            <person name="Petrosino J."/>
            <person name="Pham C."/>
            <person name="Pham P."/>
            <person name="Pu L.-L."/>
            <person name="Puazo M."/>
            <person name="Raj R."/>
            <person name="Reid J."/>
            <person name="Rouhana J."/>
            <person name="Saada N."/>
            <person name="Shang Y."/>
            <person name="Simmons D."/>
            <person name="Thornton R."/>
            <person name="Warren J."/>
            <person name="Weissenberger G."/>
            <person name="Zhang J."/>
            <person name="Zhang L."/>
            <person name="Zhou C."/>
            <person name="Zhu D."/>
            <person name="Muzny D."/>
            <person name="Worley K."/>
            <person name="Gibbs R."/>
        </authorList>
    </citation>
    <scope>NUCLEOTIDE SEQUENCE [LARGE SCALE GENOMIC DNA]</scope>
    <source>
        <strain evidence="7">LMS2-1</strain>
    </source>
</reference>
<keyword evidence="5" id="KW-0472">Membrane</keyword>
<dbReference type="Proteomes" id="UP000004525">
    <property type="component" value="Unassembled WGS sequence"/>
</dbReference>
<dbReference type="Gene3D" id="2.60.40.10">
    <property type="entry name" value="Immunoglobulins"/>
    <property type="match status" value="2"/>
</dbReference>
<dbReference type="InterPro" id="IPR041033">
    <property type="entry name" value="SpaA_PFL_dom_1"/>
</dbReference>
<name>C2JYU8_LACRM</name>
<feature type="region of interest" description="Disordered" evidence="4">
    <location>
        <begin position="33"/>
        <end position="86"/>
    </location>
</feature>
<evidence type="ECO:0000256" key="1">
    <source>
        <dbReference type="ARBA" id="ARBA00007257"/>
    </source>
</evidence>
<dbReference type="PANTHER" id="PTHR36108:SF13">
    <property type="entry name" value="COLOSSIN-B-RELATED"/>
    <property type="match status" value="1"/>
</dbReference>
<evidence type="ECO:0000313" key="8">
    <source>
        <dbReference type="Proteomes" id="UP000004525"/>
    </source>
</evidence>
<keyword evidence="5" id="KW-1133">Transmembrane helix</keyword>
<keyword evidence="3" id="KW-0732">Signal</keyword>
<dbReference type="EMBL" id="ACIZ01000091">
    <property type="protein sequence ID" value="EEN79781.1"/>
    <property type="molecule type" value="Genomic_DNA"/>
</dbReference>
<dbReference type="HOGENOM" id="CLU_301839_0_0_9"/>
<keyword evidence="8" id="KW-1185">Reference proteome</keyword>
<evidence type="ECO:0000256" key="2">
    <source>
        <dbReference type="ARBA" id="ARBA00022525"/>
    </source>
</evidence>
<keyword evidence="5" id="KW-0812">Transmembrane</keyword>
<protein>
    <submittedName>
        <fullName evidence="7">LPXTG-motif cell wall anchor domain protein</fullName>
    </submittedName>
</protein>